<dbReference type="NCBIfam" id="NF008187">
    <property type="entry name" value="PRK10939.1"/>
    <property type="match status" value="1"/>
</dbReference>
<organism evidence="7 8">
    <name type="scientific">Vibrio maritimus</name>
    <dbReference type="NCBI Taxonomy" id="990268"/>
    <lineage>
        <taxon>Bacteria</taxon>
        <taxon>Pseudomonadati</taxon>
        <taxon>Pseudomonadota</taxon>
        <taxon>Gammaproteobacteria</taxon>
        <taxon>Vibrionales</taxon>
        <taxon>Vibrionaceae</taxon>
        <taxon>Vibrio</taxon>
    </lineage>
</organism>
<dbReference type="GO" id="GO:0071518">
    <property type="term" value="F:autoinducer-2 kinase activity"/>
    <property type="evidence" value="ECO:0007669"/>
    <property type="project" value="InterPro"/>
</dbReference>
<dbReference type="PIRSF" id="PIRSF000538">
    <property type="entry name" value="GlpK"/>
    <property type="match status" value="1"/>
</dbReference>
<evidence type="ECO:0000256" key="3">
    <source>
        <dbReference type="ARBA" id="ARBA00022679"/>
    </source>
</evidence>
<keyword evidence="4 7" id="KW-0418">Kinase</keyword>
<evidence type="ECO:0000259" key="5">
    <source>
        <dbReference type="Pfam" id="PF00370"/>
    </source>
</evidence>
<dbReference type="Gene3D" id="3.30.420.40">
    <property type="match status" value="2"/>
</dbReference>
<dbReference type="AlphaFoldDB" id="A0A090TE95"/>
<evidence type="ECO:0000313" key="8">
    <source>
        <dbReference type="Proteomes" id="UP000029224"/>
    </source>
</evidence>
<dbReference type="EMBL" id="BBMT01000019">
    <property type="protein sequence ID" value="GAL37633.1"/>
    <property type="molecule type" value="Genomic_DNA"/>
</dbReference>
<feature type="domain" description="Carbohydrate kinase FGGY C-terminal" evidence="6">
    <location>
        <begin position="298"/>
        <end position="464"/>
    </location>
</feature>
<keyword evidence="8" id="KW-1185">Reference proteome</keyword>
<protein>
    <submittedName>
        <fullName evidence="7">Autoinducer 2 (AI-2) kinase LsrK</fullName>
    </submittedName>
</protein>
<proteinExistence type="inferred from homology"/>
<dbReference type="InterPro" id="IPR050406">
    <property type="entry name" value="FGGY_Carb_Kinase"/>
</dbReference>
<dbReference type="PANTHER" id="PTHR43095:SF1">
    <property type="entry name" value="AUTOINDUCER-2 KINASE"/>
    <property type="match status" value="1"/>
</dbReference>
<dbReference type="InterPro" id="IPR033676">
    <property type="entry name" value="AI-2_kinase"/>
</dbReference>
<dbReference type="InterPro" id="IPR000577">
    <property type="entry name" value="Carb_kinase_FGGY"/>
</dbReference>
<comment type="caution">
    <text evidence="7">The sequence shown here is derived from an EMBL/GenBank/DDBJ whole genome shotgun (WGS) entry which is preliminary data.</text>
</comment>
<evidence type="ECO:0000256" key="4">
    <source>
        <dbReference type="ARBA" id="ARBA00022777"/>
    </source>
</evidence>
<comment type="similarity">
    <text evidence="1">Belongs to the FGGY kinase family.</text>
</comment>
<evidence type="ECO:0000256" key="2">
    <source>
        <dbReference type="ARBA" id="ARBA00022490"/>
    </source>
</evidence>
<dbReference type="Pfam" id="PF02782">
    <property type="entry name" value="FGGY_C"/>
    <property type="match status" value="1"/>
</dbReference>
<keyword evidence="2" id="KW-0963">Cytoplasm</keyword>
<sequence>MQEYRRDHQYLMAIDAGTGSVRAVIFNTLGEQIAVGQREWTHRPVVGAEGSMDFDLTNNWDLVCQCTRQAMEEANIPADAIVGVSSCSMREGIAVYDSKQVPLWACANVDARAGKQVAELKTLANGEFEEQVYHQTGQTLALGALARLLWLKQNRPDIYLSIHSISMLSDWVGYKLCDKIAVDPSNAGTTGMLNLKSRQWQPEILEQAGLNPDILSPVLETGSVLGAITEQAAKETGLCAGTPFVMGGGDVQLGCLGLGVVRPNQTAILGGTFWQQVVNLPKPMTDPDINIRINPHVIPGMAQAESISFFTGLTMRWFRDAFCSEEKLVAERLGKDVYTLLEEMASHVPCGSHGVMPIFSDAMHFKTWYHAAPSFINLSIDPEKCNKPTLFRSLEENASIVSSCNLEQVFDFSHANPDFIVFAGGASKGKLWSQILADVTGLEVRVPVVKEATALGCAIAAGVGAGVYRDLASAGETLVEWETSYYPNPDNKQNLPRTQAKMAQHIQRTIAPCGRWAHHATLEGNRIVGIGANYD</sequence>
<dbReference type="CDD" id="cd07775">
    <property type="entry name" value="ASKHA_NBD_FGGY_AI-2K"/>
    <property type="match status" value="1"/>
</dbReference>
<dbReference type="InterPro" id="IPR018485">
    <property type="entry name" value="FGGY_C"/>
</dbReference>
<evidence type="ECO:0000259" key="6">
    <source>
        <dbReference type="Pfam" id="PF02782"/>
    </source>
</evidence>
<dbReference type="GO" id="GO:0009372">
    <property type="term" value="P:quorum sensing"/>
    <property type="evidence" value="ECO:0007669"/>
    <property type="project" value="InterPro"/>
</dbReference>
<reference evidence="7 8" key="1">
    <citation type="submission" date="2014-09" db="EMBL/GenBank/DDBJ databases">
        <title>Vibrio maritimus JCM 19240. (C210) whole genome shotgun sequence.</title>
        <authorList>
            <person name="Sawabe T."/>
            <person name="Meirelles P."/>
            <person name="Nakanishi M."/>
            <person name="Sayaka M."/>
            <person name="Hattori M."/>
            <person name="Ohkuma M."/>
        </authorList>
    </citation>
    <scope>NUCLEOTIDE SEQUENCE [LARGE SCALE GENOMIC DNA]</scope>
    <source>
        <strain evidence="7 8">JCM 19240</strain>
    </source>
</reference>
<dbReference type="Pfam" id="PF00370">
    <property type="entry name" value="FGGY_N"/>
    <property type="match status" value="1"/>
</dbReference>
<dbReference type="InterPro" id="IPR018484">
    <property type="entry name" value="FGGY_N"/>
</dbReference>
<reference evidence="7 8" key="2">
    <citation type="submission" date="2014-09" db="EMBL/GenBank/DDBJ databases">
        <authorList>
            <consortium name="NBRP consortium"/>
            <person name="Sawabe T."/>
            <person name="Meirelles P."/>
            <person name="Nakanishi M."/>
            <person name="Sayaka M."/>
            <person name="Hattori M."/>
            <person name="Ohkuma M."/>
        </authorList>
    </citation>
    <scope>NUCLEOTIDE SEQUENCE [LARGE SCALE GENOMIC DNA]</scope>
    <source>
        <strain evidence="7 8">JCM 19240</strain>
    </source>
</reference>
<dbReference type="SUPFAM" id="SSF53067">
    <property type="entry name" value="Actin-like ATPase domain"/>
    <property type="match status" value="2"/>
</dbReference>
<dbReference type="GO" id="GO:0005975">
    <property type="term" value="P:carbohydrate metabolic process"/>
    <property type="evidence" value="ECO:0007669"/>
    <property type="project" value="InterPro"/>
</dbReference>
<dbReference type="PANTHER" id="PTHR43095">
    <property type="entry name" value="SUGAR KINASE"/>
    <property type="match status" value="1"/>
</dbReference>
<evidence type="ECO:0000256" key="1">
    <source>
        <dbReference type="ARBA" id="ARBA00009156"/>
    </source>
</evidence>
<name>A0A090TE95_9VIBR</name>
<feature type="domain" description="Carbohydrate kinase FGGY N-terminal" evidence="5">
    <location>
        <begin position="10"/>
        <end position="257"/>
    </location>
</feature>
<gene>
    <name evidence="7" type="ORF">JCM19240_6811</name>
</gene>
<keyword evidence="3" id="KW-0808">Transferase</keyword>
<dbReference type="InterPro" id="IPR043129">
    <property type="entry name" value="ATPase_NBD"/>
</dbReference>
<accession>A0A090TE95</accession>
<evidence type="ECO:0000313" key="7">
    <source>
        <dbReference type="EMBL" id="GAL37633.1"/>
    </source>
</evidence>
<dbReference type="Proteomes" id="UP000029224">
    <property type="component" value="Unassembled WGS sequence"/>
</dbReference>